<dbReference type="PANTHER" id="PTHR21310">
    <property type="entry name" value="AMINOGLYCOSIDE PHOSPHOTRANSFERASE-RELATED-RELATED"/>
    <property type="match status" value="1"/>
</dbReference>
<dbReference type="SUPFAM" id="SSF56112">
    <property type="entry name" value="Protein kinase-like (PK-like)"/>
    <property type="match status" value="1"/>
</dbReference>
<evidence type="ECO:0000313" key="2">
    <source>
        <dbReference type="EMBL" id="TVY37492.1"/>
    </source>
</evidence>
<dbReference type="InterPro" id="IPR011009">
    <property type="entry name" value="Kinase-like_dom_sf"/>
</dbReference>
<dbReference type="Pfam" id="PF01636">
    <property type="entry name" value="APH"/>
    <property type="match status" value="1"/>
</dbReference>
<organism evidence="2 3">
    <name type="scientific">Lachnellula subtilissima</name>
    <dbReference type="NCBI Taxonomy" id="602034"/>
    <lineage>
        <taxon>Eukaryota</taxon>
        <taxon>Fungi</taxon>
        <taxon>Dikarya</taxon>
        <taxon>Ascomycota</taxon>
        <taxon>Pezizomycotina</taxon>
        <taxon>Leotiomycetes</taxon>
        <taxon>Helotiales</taxon>
        <taxon>Lachnaceae</taxon>
        <taxon>Lachnellula</taxon>
    </lineage>
</organism>
<protein>
    <recommendedName>
        <fullName evidence="1">Aminoglycoside phosphotransferase domain-containing protein</fullName>
    </recommendedName>
</protein>
<dbReference type="AlphaFoldDB" id="A0A8H8RL15"/>
<gene>
    <name evidence="2" type="ORF">LSUB1_G006543</name>
</gene>
<comment type="caution">
    <text evidence="2">The sequence shown here is derived from an EMBL/GenBank/DDBJ whole genome shotgun (WGS) entry which is preliminary data.</text>
</comment>
<keyword evidence="3" id="KW-1185">Reference proteome</keyword>
<evidence type="ECO:0000259" key="1">
    <source>
        <dbReference type="Pfam" id="PF01636"/>
    </source>
</evidence>
<dbReference type="PANTHER" id="PTHR21310:SF15">
    <property type="entry name" value="AMINOGLYCOSIDE PHOSPHOTRANSFERASE DOMAIN-CONTAINING PROTEIN"/>
    <property type="match status" value="1"/>
</dbReference>
<dbReference type="OrthoDB" id="2906425at2759"/>
<sequence length="193" mass="22478">MEYVKGKPISAVWDDTSLAKRKMILKQLKGHFDEMRSIPYPRAGVICGVPTGPLFDRRIGHDRRGFGPLANERDFQQFSSMWRRSRCPKLFTIQDNMSYKICFTHGDAHSGNFLVRAGKIVAIIDFEMSGFFPEHWEYIKAMTMTQNVQLHADGFWKLELKNFLAEYPKELESEILRHELFGEYGIQSDLPWP</sequence>
<name>A0A8H8RL15_9HELO</name>
<dbReference type="InterPro" id="IPR051678">
    <property type="entry name" value="AGP_Transferase"/>
</dbReference>
<reference evidence="2 3" key="1">
    <citation type="submission" date="2018-05" db="EMBL/GenBank/DDBJ databases">
        <title>Genome sequencing and assembly of the regulated plant pathogen Lachnellula willkommii and related sister species for the development of diagnostic species identification markers.</title>
        <authorList>
            <person name="Giroux E."/>
            <person name="Bilodeau G."/>
        </authorList>
    </citation>
    <scope>NUCLEOTIDE SEQUENCE [LARGE SCALE GENOMIC DNA]</scope>
    <source>
        <strain evidence="2 3">CBS 197.66</strain>
    </source>
</reference>
<dbReference type="Proteomes" id="UP000462212">
    <property type="component" value="Unassembled WGS sequence"/>
</dbReference>
<feature type="domain" description="Aminoglycoside phosphotransferase" evidence="1">
    <location>
        <begin position="93"/>
        <end position="142"/>
    </location>
</feature>
<dbReference type="EMBL" id="QGMJ01000346">
    <property type="protein sequence ID" value="TVY37492.1"/>
    <property type="molecule type" value="Genomic_DNA"/>
</dbReference>
<dbReference type="Gene3D" id="3.90.1200.10">
    <property type="match status" value="1"/>
</dbReference>
<proteinExistence type="predicted"/>
<dbReference type="InterPro" id="IPR002575">
    <property type="entry name" value="Aminoglycoside_PTrfase"/>
</dbReference>
<evidence type="ECO:0000313" key="3">
    <source>
        <dbReference type="Proteomes" id="UP000462212"/>
    </source>
</evidence>
<accession>A0A8H8RL15</accession>